<evidence type="ECO:0000313" key="7">
    <source>
        <dbReference type="EMBL" id="RXK15642.1"/>
    </source>
</evidence>
<evidence type="ECO:0000256" key="1">
    <source>
        <dbReference type="ARBA" id="ARBA00004953"/>
    </source>
</evidence>
<name>A0AAX2AGY5_9BACT</name>
<dbReference type="Pfam" id="PF00590">
    <property type="entry name" value="TP_methylase"/>
    <property type="match status" value="1"/>
</dbReference>
<dbReference type="InterPro" id="IPR014008">
    <property type="entry name" value="Cbl_synth_MTase_CbiT"/>
</dbReference>
<keyword evidence="3" id="KW-0489">Methyltransferase</keyword>
<dbReference type="Proteomes" id="UP000290092">
    <property type="component" value="Unassembled WGS sequence"/>
</dbReference>
<dbReference type="Gene3D" id="3.40.50.150">
    <property type="entry name" value="Vaccinia Virus protein VP39"/>
    <property type="match status" value="1"/>
</dbReference>
<evidence type="ECO:0000313" key="8">
    <source>
        <dbReference type="Proteomes" id="UP000290092"/>
    </source>
</evidence>
<reference evidence="7 8" key="1">
    <citation type="submission" date="2017-09" db="EMBL/GenBank/DDBJ databases">
        <title>Genomics of the genus Arcobacter.</title>
        <authorList>
            <person name="Perez-Cataluna A."/>
            <person name="Figueras M.J."/>
            <person name="Salas-Masso N."/>
        </authorList>
    </citation>
    <scope>NUCLEOTIDE SEQUENCE [LARGE SCALE GENOMIC DNA]</scope>
    <source>
        <strain evidence="7 8">CECT 7386</strain>
    </source>
</reference>
<dbReference type="InterPro" id="IPR029063">
    <property type="entry name" value="SAM-dependent_MTases_sf"/>
</dbReference>
<comment type="pathway">
    <text evidence="1">Cofactor biosynthesis; adenosylcobalamin biosynthesis.</text>
</comment>
<dbReference type="EMBL" id="NXID01000024">
    <property type="protein sequence ID" value="RXK15642.1"/>
    <property type="molecule type" value="Genomic_DNA"/>
</dbReference>
<protein>
    <submittedName>
        <fullName evidence="7">Precorrin-6Y C5,15-methyltransferase (Decarboxylating) subunit CbiT</fullName>
    </submittedName>
</protein>
<dbReference type="CDD" id="cd02440">
    <property type="entry name" value="AdoMet_MTases"/>
    <property type="match status" value="1"/>
</dbReference>
<gene>
    <name evidence="7" type="primary">cbiT</name>
    <name evidence="7" type="ORF">CP985_07735</name>
</gene>
<dbReference type="SUPFAM" id="SSF53335">
    <property type="entry name" value="S-adenosyl-L-methionine-dependent methyltransferases"/>
    <property type="match status" value="1"/>
</dbReference>
<proteinExistence type="predicted"/>
<dbReference type="GO" id="GO:0032259">
    <property type="term" value="P:methylation"/>
    <property type="evidence" value="ECO:0007669"/>
    <property type="project" value="UniProtKB-KW"/>
</dbReference>
<dbReference type="KEGG" id="amyt:AMYT_1558"/>
<accession>A0AAX2AGY5</accession>
<evidence type="ECO:0000256" key="4">
    <source>
        <dbReference type="ARBA" id="ARBA00022679"/>
    </source>
</evidence>
<sequence length="389" mass="44933">MVTIAGNGMGDYDFSNLEIDFCKFDKIICDVNFKENAKNILKLKYKEAKEYILKNYKNENILYVVTGSPLFFSAGTILAKALPKEYVKLINNISCKTYLLEKLFISENDVEIVSLHGKKDFDLSKFLQNTYTFVVCDSFSIQRLKEALKYFKSEFISTTLGYKLGFKDEIIKNIELLSFDENSLDLTAPFVLLIKKEFNPTPLISEDCEFETQRGMITKKYKRQLTLQNLDLKPNDLLWDIGAGSGSCSIEAYKRYKVKTTLFEKNEQRVEFIKQNLTNHYVVDTKLFIGEAQEFFEKLEEKPNKIFLGGGGVEVIKKLPFLYEKLDENGIILINAITLKHLNLMLTTLNNANIQYEIHSLSLTTYKGNLDLVEPERQLFQIKIKKETK</sequence>
<keyword evidence="5" id="KW-0949">S-adenosyl-L-methionine</keyword>
<dbReference type="InterPro" id="IPR050714">
    <property type="entry name" value="Cobalamin_biosynth_MTase"/>
</dbReference>
<dbReference type="SUPFAM" id="SSF53790">
    <property type="entry name" value="Tetrapyrrole methylase"/>
    <property type="match status" value="1"/>
</dbReference>
<dbReference type="InterPro" id="IPR035996">
    <property type="entry name" value="4pyrrol_Methylase_sf"/>
</dbReference>
<dbReference type="PANTHER" id="PTHR43182:SF1">
    <property type="entry name" value="COBALT-PRECORRIN-7 C(5)-METHYLTRANSFERASE"/>
    <property type="match status" value="1"/>
</dbReference>
<dbReference type="RefSeq" id="WP_114841985.1">
    <property type="nucleotide sequence ID" value="NZ_CP031219.1"/>
</dbReference>
<comment type="caution">
    <text evidence="7">The sequence shown here is derived from an EMBL/GenBank/DDBJ whole genome shotgun (WGS) entry which is preliminary data.</text>
</comment>
<dbReference type="AlphaFoldDB" id="A0AAX2AGY5"/>
<organism evidence="7 8">
    <name type="scientific">Malaciobacter mytili LMG 24559</name>
    <dbReference type="NCBI Taxonomy" id="1032238"/>
    <lineage>
        <taxon>Bacteria</taxon>
        <taxon>Pseudomonadati</taxon>
        <taxon>Campylobacterota</taxon>
        <taxon>Epsilonproteobacteria</taxon>
        <taxon>Campylobacterales</taxon>
        <taxon>Arcobacteraceae</taxon>
        <taxon>Malaciobacter</taxon>
    </lineage>
</organism>
<dbReference type="Pfam" id="PF03602">
    <property type="entry name" value="Cons_hypoth95"/>
    <property type="match status" value="1"/>
</dbReference>
<keyword evidence="2" id="KW-0169">Cobalamin biosynthesis</keyword>
<dbReference type="NCBIfam" id="TIGR02469">
    <property type="entry name" value="CbiT"/>
    <property type="match status" value="1"/>
</dbReference>
<dbReference type="GO" id="GO:0009236">
    <property type="term" value="P:cobalamin biosynthetic process"/>
    <property type="evidence" value="ECO:0007669"/>
    <property type="project" value="UniProtKB-KW"/>
</dbReference>
<evidence type="ECO:0000256" key="5">
    <source>
        <dbReference type="ARBA" id="ARBA00022691"/>
    </source>
</evidence>
<keyword evidence="4" id="KW-0808">Transferase</keyword>
<keyword evidence="8" id="KW-1185">Reference proteome</keyword>
<dbReference type="PANTHER" id="PTHR43182">
    <property type="entry name" value="COBALT-PRECORRIN-6B C(15)-METHYLTRANSFERASE (DECARBOXYLATING)"/>
    <property type="match status" value="1"/>
</dbReference>
<dbReference type="GO" id="GO:0008276">
    <property type="term" value="F:protein methyltransferase activity"/>
    <property type="evidence" value="ECO:0007669"/>
    <property type="project" value="InterPro"/>
</dbReference>
<evidence type="ECO:0000256" key="3">
    <source>
        <dbReference type="ARBA" id="ARBA00022603"/>
    </source>
</evidence>
<evidence type="ECO:0000256" key="2">
    <source>
        <dbReference type="ARBA" id="ARBA00022573"/>
    </source>
</evidence>
<evidence type="ECO:0000259" key="6">
    <source>
        <dbReference type="Pfam" id="PF00590"/>
    </source>
</evidence>
<dbReference type="InterPro" id="IPR000878">
    <property type="entry name" value="4pyrrol_Mease"/>
</dbReference>
<feature type="domain" description="Tetrapyrrole methylase" evidence="6">
    <location>
        <begin position="36"/>
        <end position="151"/>
    </location>
</feature>